<reference evidence="1 2" key="1">
    <citation type="submission" date="2022-12" db="EMBL/GenBank/DDBJ databases">
        <title>Chromosome-level genome of Tegillarca granosa.</title>
        <authorList>
            <person name="Kim J."/>
        </authorList>
    </citation>
    <scope>NUCLEOTIDE SEQUENCE [LARGE SCALE GENOMIC DNA]</scope>
    <source>
        <strain evidence="1">Teg-2019</strain>
        <tissue evidence="1">Adductor muscle</tissue>
    </source>
</reference>
<name>A0ABQ9EIU1_TEGGR</name>
<sequence>MNVPVIWAAVDILNRNDRQRDSNAFEFLCKALQSANPTCGFMKYNSTDCPLNDQDGFHTTRCYNLVYRPSIY</sequence>
<accession>A0ABQ9EIU1</accession>
<dbReference type="Proteomes" id="UP001217089">
    <property type="component" value="Unassembled WGS sequence"/>
</dbReference>
<protein>
    <submittedName>
        <fullName evidence="1">Uncharacterized protein</fullName>
    </submittedName>
</protein>
<evidence type="ECO:0000313" key="1">
    <source>
        <dbReference type="EMBL" id="KAJ8305193.1"/>
    </source>
</evidence>
<evidence type="ECO:0000313" key="2">
    <source>
        <dbReference type="Proteomes" id="UP001217089"/>
    </source>
</evidence>
<comment type="caution">
    <text evidence="1">The sequence shown here is derived from an EMBL/GenBank/DDBJ whole genome shotgun (WGS) entry which is preliminary data.</text>
</comment>
<proteinExistence type="predicted"/>
<organism evidence="1 2">
    <name type="scientific">Tegillarca granosa</name>
    <name type="common">Malaysian cockle</name>
    <name type="synonym">Anadara granosa</name>
    <dbReference type="NCBI Taxonomy" id="220873"/>
    <lineage>
        <taxon>Eukaryota</taxon>
        <taxon>Metazoa</taxon>
        <taxon>Spiralia</taxon>
        <taxon>Lophotrochozoa</taxon>
        <taxon>Mollusca</taxon>
        <taxon>Bivalvia</taxon>
        <taxon>Autobranchia</taxon>
        <taxon>Pteriomorphia</taxon>
        <taxon>Arcoida</taxon>
        <taxon>Arcoidea</taxon>
        <taxon>Arcidae</taxon>
        <taxon>Tegillarca</taxon>
    </lineage>
</organism>
<gene>
    <name evidence="1" type="ORF">KUTeg_017257</name>
</gene>
<keyword evidence="2" id="KW-1185">Reference proteome</keyword>
<dbReference type="EMBL" id="JARBDR010000834">
    <property type="protein sequence ID" value="KAJ8305193.1"/>
    <property type="molecule type" value="Genomic_DNA"/>
</dbReference>